<organism evidence="2 3">
    <name type="scientific">Leptospira wolffii</name>
    <dbReference type="NCBI Taxonomy" id="409998"/>
    <lineage>
        <taxon>Bacteria</taxon>
        <taxon>Pseudomonadati</taxon>
        <taxon>Spirochaetota</taxon>
        <taxon>Spirochaetia</taxon>
        <taxon>Leptospirales</taxon>
        <taxon>Leptospiraceae</taxon>
        <taxon>Leptospira</taxon>
    </lineage>
</organism>
<feature type="transmembrane region" description="Helical" evidence="1">
    <location>
        <begin position="6"/>
        <end position="28"/>
    </location>
</feature>
<proteinExistence type="predicted"/>
<protein>
    <submittedName>
        <fullName evidence="2">Uncharacterized protein</fullName>
    </submittedName>
</protein>
<name>A0A2M9ZFE6_9LEPT</name>
<reference evidence="2 3" key="1">
    <citation type="submission" date="2017-07" db="EMBL/GenBank/DDBJ databases">
        <title>Leptospira spp. isolated from tropical soils.</title>
        <authorList>
            <person name="Thibeaux R."/>
            <person name="Iraola G."/>
            <person name="Ferres I."/>
            <person name="Bierque E."/>
            <person name="Girault D."/>
            <person name="Soupe-Gilbert M.-E."/>
            <person name="Picardeau M."/>
            <person name="Goarant C."/>
        </authorList>
    </citation>
    <scope>NUCLEOTIDE SEQUENCE [LARGE SCALE GENOMIC DNA]</scope>
    <source>
        <strain evidence="2 3">FH2-C-A2</strain>
    </source>
</reference>
<accession>A0A2M9ZFE6</accession>
<evidence type="ECO:0000256" key="1">
    <source>
        <dbReference type="SAM" id="Phobius"/>
    </source>
</evidence>
<dbReference type="EMBL" id="NPDT01000001">
    <property type="protein sequence ID" value="PJZ67094.1"/>
    <property type="molecule type" value="Genomic_DNA"/>
</dbReference>
<gene>
    <name evidence="2" type="ORF">CH371_03185</name>
</gene>
<evidence type="ECO:0000313" key="2">
    <source>
        <dbReference type="EMBL" id="PJZ67094.1"/>
    </source>
</evidence>
<keyword evidence="1" id="KW-0812">Transmembrane</keyword>
<keyword evidence="1" id="KW-1133">Transmembrane helix</keyword>
<keyword evidence="1" id="KW-0472">Membrane</keyword>
<dbReference type="RefSeq" id="WP_100757643.1">
    <property type="nucleotide sequence ID" value="NZ_NPDT01000001.1"/>
</dbReference>
<sequence>MGWIARHFELIILAALTMSGLSYLYILLTRNRRSKTDTKSFVQYNISVEDSPGIDPNRIPKKKEPKVNVLEVFDYNGIKIMHENGLYTVNHAGEIQVYASWQALPPRYQAMVKEMDKSSIGQKKKGNYYMEVLNGIYYVVFPDGKRQKYPKFEDIPEKIRKALGY</sequence>
<evidence type="ECO:0000313" key="3">
    <source>
        <dbReference type="Proteomes" id="UP000231912"/>
    </source>
</evidence>
<dbReference type="Proteomes" id="UP000231912">
    <property type="component" value="Unassembled WGS sequence"/>
</dbReference>
<dbReference type="AlphaFoldDB" id="A0A2M9ZFE6"/>
<comment type="caution">
    <text evidence="2">The sequence shown here is derived from an EMBL/GenBank/DDBJ whole genome shotgun (WGS) entry which is preliminary data.</text>
</comment>